<reference evidence="2" key="1">
    <citation type="journal article" date="2019" name="Int. J. Syst. Evol. Microbiol.">
        <title>The Global Catalogue of Microorganisms (GCM) 10K type strain sequencing project: providing services to taxonomists for standard genome sequencing and annotation.</title>
        <authorList>
            <consortium name="The Broad Institute Genomics Platform"/>
            <consortium name="The Broad Institute Genome Sequencing Center for Infectious Disease"/>
            <person name="Wu L."/>
            <person name="Ma J."/>
        </authorList>
    </citation>
    <scope>NUCLEOTIDE SEQUENCE [LARGE SCALE GENOMIC DNA]</scope>
    <source>
        <strain evidence="2">CCUG 56401</strain>
    </source>
</reference>
<dbReference type="RefSeq" id="WP_380758370.1">
    <property type="nucleotide sequence ID" value="NZ_BAABLT010000010.1"/>
</dbReference>
<evidence type="ECO:0000313" key="2">
    <source>
        <dbReference type="Proteomes" id="UP001597018"/>
    </source>
</evidence>
<gene>
    <name evidence="1" type="ORF">ACFQ16_16265</name>
</gene>
<dbReference type="Proteomes" id="UP001597018">
    <property type="component" value="Unassembled WGS sequence"/>
</dbReference>
<proteinExistence type="predicted"/>
<accession>A0ABW3FU62</accession>
<dbReference type="EMBL" id="JBHTIW010000012">
    <property type="protein sequence ID" value="MFD0921303.1"/>
    <property type="molecule type" value="Genomic_DNA"/>
</dbReference>
<comment type="caution">
    <text evidence="1">The sequence shown here is derived from an EMBL/GenBank/DDBJ whole genome shotgun (WGS) entry which is preliminary data.</text>
</comment>
<evidence type="ECO:0000313" key="1">
    <source>
        <dbReference type="EMBL" id="MFD0921303.1"/>
    </source>
</evidence>
<protein>
    <submittedName>
        <fullName evidence="1">Uncharacterized protein</fullName>
    </submittedName>
</protein>
<keyword evidence="2" id="KW-1185">Reference proteome</keyword>
<organism evidence="1 2">
    <name type="scientific">Saccharopolyspora rosea</name>
    <dbReference type="NCBI Taxonomy" id="524884"/>
    <lineage>
        <taxon>Bacteria</taxon>
        <taxon>Bacillati</taxon>
        <taxon>Actinomycetota</taxon>
        <taxon>Actinomycetes</taxon>
        <taxon>Pseudonocardiales</taxon>
        <taxon>Pseudonocardiaceae</taxon>
        <taxon>Saccharopolyspora</taxon>
    </lineage>
</organism>
<name>A0ABW3FU62_9PSEU</name>
<sequence>MRTLDGLNGCLPDLPPQVRVERGDMARQLMVHVVADRGCGPRIR</sequence>